<evidence type="ECO:0000313" key="3">
    <source>
        <dbReference type="Proteomes" id="UP000282076"/>
    </source>
</evidence>
<proteinExistence type="predicted"/>
<feature type="transmembrane region" description="Helical" evidence="1">
    <location>
        <begin position="63"/>
        <end position="84"/>
    </location>
</feature>
<keyword evidence="1" id="KW-0812">Transmembrane</keyword>
<keyword evidence="3" id="KW-1185">Reference proteome</keyword>
<keyword evidence="1" id="KW-1133">Transmembrane helix</keyword>
<evidence type="ECO:0000256" key="1">
    <source>
        <dbReference type="SAM" id="Phobius"/>
    </source>
</evidence>
<keyword evidence="1" id="KW-0472">Membrane</keyword>
<name>A0A494Y2H6_9BACL</name>
<feature type="transmembrane region" description="Helical" evidence="1">
    <location>
        <begin position="135"/>
        <end position="158"/>
    </location>
</feature>
<evidence type="ECO:0000313" key="2">
    <source>
        <dbReference type="EMBL" id="RKP56200.1"/>
    </source>
</evidence>
<protein>
    <recommendedName>
        <fullName evidence="4">DUF2269 family protein</fullName>
    </recommendedName>
</protein>
<dbReference type="EMBL" id="RBZM01000003">
    <property type="protein sequence ID" value="RKP56200.1"/>
    <property type="molecule type" value="Genomic_DNA"/>
</dbReference>
<reference evidence="2 3" key="1">
    <citation type="submission" date="2018-10" db="EMBL/GenBank/DDBJ databases">
        <title>Cohnella sp. M2MS4P-1, whole genome shotgun sequence.</title>
        <authorList>
            <person name="Tuo L."/>
        </authorList>
    </citation>
    <scope>NUCLEOTIDE SEQUENCE [LARGE SCALE GENOMIC DNA]</scope>
    <source>
        <strain evidence="2 3">M2MS4P-1</strain>
    </source>
</reference>
<organism evidence="2 3">
    <name type="scientific">Cohnella endophytica</name>
    <dbReference type="NCBI Taxonomy" id="2419778"/>
    <lineage>
        <taxon>Bacteria</taxon>
        <taxon>Bacillati</taxon>
        <taxon>Bacillota</taxon>
        <taxon>Bacilli</taxon>
        <taxon>Bacillales</taxon>
        <taxon>Paenibacillaceae</taxon>
        <taxon>Cohnella</taxon>
    </lineage>
</organism>
<feature type="transmembrane region" description="Helical" evidence="1">
    <location>
        <begin position="12"/>
        <end position="33"/>
    </location>
</feature>
<evidence type="ECO:0008006" key="4">
    <source>
        <dbReference type="Google" id="ProtNLM"/>
    </source>
</evidence>
<feature type="transmembrane region" description="Helical" evidence="1">
    <location>
        <begin position="96"/>
        <end position="115"/>
    </location>
</feature>
<sequence>MKKLTLNGRRTLLVAHLLFVAILFGVHVILLTLSLTAAMTNDEAVLKACYTVMHLLANTSVRASTIGTVVSGVLLSMFTTWGLFKYYWVVAKEILTVFAMIIGLYGIYHWTLQGVRIADEYGMLSPDGHSYDSNLVKLIVGIVFQLIFLIAMYLLSVWKPGGKIDRKPRSYRGGTK</sequence>
<gene>
    <name evidence="2" type="ORF">D7Z26_06040</name>
</gene>
<dbReference type="RefSeq" id="WP_120975167.1">
    <property type="nucleotide sequence ID" value="NZ_RBZM01000003.1"/>
</dbReference>
<accession>A0A494Y2H6</accession>
<dbReference type="Proteomes" id="UP000282076">
    <property type="component" value="Unassembled WGS sequence"/>
</dbReference>
<comment type="caution">
    <text evidence="2">The sequence shown here is derived from an EMBL/GenBank/DDBJ whole genome shotgun (WGS) entry which is preliminary data.</text>
</comment>
<dbReference type="AlphaFoldDB" id="A0A494Y2H6"/>
<dbReference type="OrthoDB" id="156858at2"/>